<feature type="domain" description="Disease resistance protein At4g27190-like leucine-rich repeats" evidence="4">
    <location>
        <begin position="241"/>
        <end position="345"/>
    </location>
</feature>
<dbReference type="KEGG" id="tcc:18599489"/>
<organism evidence="5 6">
    <name type="scientific">Theobroma cacao</name>
    <name type="common">Cacao</name>
    <name type="synonym">Cocoa</name>
    <dbReference type="NCBI Taxonomy" id="3641"/>
    <lineage>
        <taxon>Eukaryota</taxon>
        <taxon>Viridiplantae</taxon>
        <taxon>Streptophyta</taxon>
        <taxon>Embryophyta</taxon>
        <taxon>Tracheophyta</taxon>
        <taxon>Spermatophyta</taxon>
        <taxon>Magnoliopsida</taxon>
        <taxon>eudicotyledons</taxon>
        <taxon>Gunneridae</taxon>
        <taxon>Pentapetalae</taxon>
        <taxon>rosids</taxon>
        <taxon>malvids</taxon>
        <taxon>Malvales</taxon>
        <taxon>Malvaceae</taxon>
        <taxon>Byttnerioideae</taxon>
        <taxon>Theobroma</taxon>
    </lineage>
</organism>
<dbReference type="InterPro" id="IPR003591">
    <property type="entry name" value="Leu-rich_rpt_typical-subtyp"/>
</dbReference>
<dbReference type="InterPro" id="IPR057135">
    <property type="entry name" value="At4g27190-like_LRR"/>
</dbReference>
<dbReference type="AlphaFoldDB" id="A0AB32V5S1"/>
<dbReference type="InterPro" id="IPR050905">
    <property type="entry name" value="Plant_NBS-LRR"/>
</dbReference>
<dbReference type="Pfam" id="PF23247">
    <property type="entry name" value="LRR_RPS2"/>
    <property type="match status" value="2"/>
</dbReference>
<protein>
    <submittedName>
        <fullName evidence="6">Disease resistance protein At4g27190 isoform X1</fullName>
    </submittedName>
</protein>
<evidence type="ECO:0000259" key="4">
    <source>
        <dbReference type="Pfam" id="PF23247"/>
    </source>
</evidence>
<dbReference type="Pfam" id="PF13855">
    <property type="entry name" value="LRR_8"/>
    <property type="match status" value="1"/>
</dbReference>
<evidence type="ECO:0000256" key="2">
    <source>
        <dbReference type="ARBA" id="ARBA00022737"/>
    </source>
</evidence>
<reference evidence="6" key="2">
    <citation type="submission" date="2025-08" db="UniProtKB">
        <authorList>
            <consortium name="RefSeq"/>
        </authorList>
    </citation>
    <scope>IDENTIFICATION</scope>
</reference>
<gene>
    <name evidence="6" type="primary">LOC18599489</name>
</gene>
<name>A0AB32V5S1_THECC</name>
<feature type="domain" description="Disease resistance protein At4g27190-like leucine-rich repeats" evidence="4">
    <location>
        <begin position="422"/>
        <end position="469"/>
    </location>
</feature>
<dbReference type="RefSeq" id="XP_007029543.2">
    <property type="nucleotide sequence ID" value="XM_007029481.2"/>
</dbReference>
<evidence type="ECO:0000256" key="3">
    <source>
        <dbReference type="ARBA" id="ARBA00022821"/>
    </source>
</evidence>
<keyword evidence="3" id="KW-0611">Plant defense</keyword>
<accession>A0AB32V5S1</accession>
<dbReference type="Proteomes" id="UP000694886">
    <property type="component" value="Chromosome 5"/>
</dbReference>
<reference evidence="5" key="1">
    <citation type="journal article" date="1997" name="Nucleic Acids Res.">
        <title>tRNAscan-SE: a program for improved detection of transfer RNA genes in genomic sequence.</title>
        <authorList>
            <person name="Lowe T.M."/>
            <person name="Eddy S.R."/>
        </authorList>
    </citation>
    <scope>NUCLEOTIDE SEQUENCE [LARGE SCALE GENOMIC DNA]</scope>
    <source>
        <strain evidence="5">r\B97-61/B2</strain>
    </source>
</reference>
<dbReference type="PANTHER" id="PTHR33463:SF145">
    <property type="entry name" value="NB-ARC DOMAIN-CONTAINING PROTEIN"/>
    <property type="match status" value="1"/>
</dbReference>
<keyword evidence="1" id="KW-0433">Leucine-rich repeat</keyword>
<proteinExistence type="predicted"/>
<sequence length="485" mass="55332">MNLSSLPSSITQLANLCTLHLDKCLLKDIAIIGELKDLEILSLQRATIEELPEEIKQLTKLRSLNLSKTKIKAIPPNLLSSLSRLEQLYLCESFVEWEVDGGKNACLVELKDLSCLTTLEFQIRETNIIPKDLFHERLERFKILIGEAWKWYGLSIPRTLKLKLNTRLLQDRGIKMLLKKSEALYLNLDELEGVKSLLYELDHEGFPNLKYLHVKSGSNIEYIIHSKQWIISKAFPVLESLFLQNLTNLKKICNGQLPPESFSRLKNVKVASCKKLKNLFSFSEARVLLQLEEIEVNDCENVTEIISEEKAIDDSEAMDKLVFRQLRSLRLQSLPQLICFCSREVHPKTSSTRSTSDKSSCCSEILDDNEATNKSVSSLSRSLRLQSLSKLCFCCREVSYIETTSTSSRDMTLLNQKILFPSKDFTSFHCIQNLTSLVIRDCNSPQHLFSVSVATTLMQLKFLEINKCEMMRAILVTEETGASHI</sequence>
<dbReference type="PANTHER" id="PTHR33463">
    <property type="entry name" value="NB-ARC DOMAIN-CONTAINING PROTEIN-RELATED"/>
    <property type="match status" value="1"/>
</dbReference>
<dbReference type="Gene3D" id="3.80.10.10">
    <property type="entry name" value="Ribonuclease Inhibitor"/>
    <property type="match status" value="1"/>
</dbReference>
<dbReference type="Gramene" id="Tc05v2_t017530.3">
    <property type="protein sequence ID" value="Tc05v2_p017530.3"/>
    <property type="gene ID" value="Tc05v2_g017530"/>
</dbReference>
<dbReference type="InterPro" id="IPR001611">
    <property type="entry name" value="Leu-rich_rpt"/>
</dbReference>
<keyword evidence="2" id="KW-0677">Repeat</keyword>
<evidence type="ECO:0000256" key="1">
    <source>
        <dbReference type="ARBA" id="ARBA00022614"/>
    </source>
</evidence>
<dbReference type="SMART" id="SM00369">
    <property type="entry name" value="LRR_TYP"/>
    <property type="match status" value="2"/>
</dbReference>
<evidence type="ECO:0000313" key="6">
    <source>
        <dbReference type="RefSeq" id="XP_007029543.2"/>
    </source>
</evidence>
<evidence type="ECO:0000313" key="5">
    <source>
        <dbReference type="Proteomes" id="UP000694886"/>
    </source>
</evidence>
<dbReference type="GeneID" id="18599489"/>
<dbReference type="InterPro" id="IPR032675">
    <property type="entry name" value="LRR_dom_sf"/>
</dbReference>
<dbReference type="SUPFAM" id="SSF52058">
    <property type="entry name" value="L domain-like"/>
    <property type="match status" value="1"/>
</dbReference>